<dbReference type="EMBL" id="LIRS01000048">
    <property type="protein sequence ID" value="KOY38599.1"/>
    <property type="molecule type" value="Genomic_DNA"/>
</dbReference>
<gene>
    <name evidence="1" type="ORF">ACX05_06925</name>
</gene>
<dbReference type="InterPro" id="IPR047729">
    <property type="entry name" value="Sce7726-like"/>
</dbReference>
<accession>A0AAW3IZ52</accession>
<dbReference type="Proteomes" id="UP000037697">
    <property type="component" value="Unassembled WGS sequence"/>
</dbReference>
<dbReference type="AlphaFoldDB" id="A0AAW3IZ52"/>
<reference evidence="1 2" key="1">
    <citation type="submission" date="2015-07" db="EMBL/GenBank/DDBJ databases">
        <title>Foodborne Vibrio parahaemolyticus Isolates.</title>
        <authorList>
            <person name="Ronholm J."/>
            <person name="Petronella N."/>
            <person name="Kenwell R."/>
            <person name="Banerjee S."/>
        </authorList>
    </citation>
    <scope>NUCLEOTIDE SEQUENCE [LARGE SCALE GENOMIC DNA]</scope>
    <source>
        <strain evidence="1 2">HS-06-05</strain>
    </source>
</reference>
<name>A0AAW3IZ52_VIBPH</name>
<comment type="caution">
    <text evidence="1">The sequence shown here is derived from an EMBL/GenBank/DDBJ whole genome shotgun (WGS) entry which is preliminary data.</text>
</comment>
<evidence type="ECO:0000313" key="2">
    <source>
        <dbReference type="Proteomes" id="UP000037697"/>
    </source>
</evidence>
<evidence type="ECO:0000313" key="1">
    <source>
        <dbReference type="EMBL" id="KOY38599.1"/>
    </source>
</evidence>
<organism evidence="1 2">
    <name type="scientific">Vibrio parahaemolyticus</name>
    <dbReference type="NCBI Taxonomy" id="670"/>
    <lineage>
        <taxon>Bacteria</taxon>
        <taxon>Pseudomonadati</taxon>
        <taxon>Pseudomonadota</taxon>
        <taxon>Gammaproteobacteria</taxon>
        <taxon>Vibrionales</taxon>
        <taxon>Vibrionaceae</taxon>
        <taxon>Vibrio</taxon>
    </lineage>
</organism>
<dbReference type="NCBIfam" id="NF033832">
    <property type="entry name" value="sce7726_fam"/>
    <property type="match status" value="1"/>
</dbReference>
<sequence length="189" mass="21644">MTLNDPEIRIALKEYLLRLPTKPQVILEELHVHKGNAIADLVAVYKEPHCYEIKGDNDNITRIEKQGFFYNLVFNKITLVTTQKHLNNALSKAPAHWGIIVVSHDDCKFKIKHHRKASNNPFFNKEKAIQTLWRQEMISIIQEQKLDISLKLNKTDLASNLASLLNKGTIHTNVAKMLTARSFAKAQSH</sequence>
<proteinExistence type="predicted"/>
<protein>
    <recommendedName>
        <fullName evidence="3">Sce7726 family protein</fullName>
    </recommendedName>
</protein>
<dbReference type="RefSeq" id="WP_029840094.1">
    <property type="nucleotide sequence ID" value="NZ_JNSY02000001.1"/>
</dbReference>
<evidence type="ECO:0008006" key="3">
    <source>
        <dbReference type="Google" id="ProtNLM"/>
    </source>
</evidence>